<gene>
    <name evidence="3" type="primary">LOC100901442</name>
</gene>
<dbReference type="RefSeq" id="XP_003742234.1">
    <property type="nucleotide sequence ID" value="XM_003742186.1"/>
</dbReference>
<keyword evidence="1" id="KW-0732">Signal</keyword>
<organism evidence="2 3">
    <name type="scientific">Galendromus occidentalis</name>
    <name type="common">western predatory mite</name>
    <dbReference type="NCBI Taxonomy" id="34638"/>
    <lineage>
        <taxon>Eukaryota</taxon>
        <taxon>Metazoa</taxon>
        <taxon>Ecdysozoa</taxon>
        <taxon>Arthropoda</taxon>
        <taxon>Chelicerata</taxon>
        <taxon>Arachnida</taxon>
        <taxon>Acari</taxon>
        <taxon>Parasitiformes</taxon>
        <taxon>Mesostigmata</taxon>
        <taxon>Gamasina</taxon>
        <taxon>Phytoseioidea</taxon>
        <taxon>Phytoseiidae</taxon>
        <taxon>Typhlodrominae</taxon>
        <taxon>Galendromus</taxon>
    </lineage>
</organism>
<dbReference type="KEGG" id="goe:100901442"/>
<keyword evidence="2" id="KW-1185">Reference proteome</keyword>
<sequence length="220" mass="24263">MIFKALFVVACAAPLAHGGTIAQSNHFIDDLLGTRIRSEASAYHLDGVSVGDFTLEKIKSNSLTNRDIKGNFTNGFVRGLTGIKRAGDCSPTAWIGGNITLSCKLDINSVFAEWKFSVKGHTLSGNIKEVPAKAQLKETTALFEASAFPNRSVSLRTFYVEKMKFKMEVEDLGLNDERKKNLYDQLEKKATAELYNTFYNQYSKALSNALTRNGLVLPPV</sequence>
<feature type="signal peptide" evidence="1">
    <location>
        <begin position="1"/>
        <end position="18"/>
    </location>
</feature>
<dbReference type="GeneID" id="100901442"/>
<accession>A0AAJ6VX98</accession>
<reference evidence="3" key="1">
    <citation type="submission" date="2025-08" db="UniProtKB">
        <authorList>
            <consortium name="RefSeq"/>
        </authorList>
    </citation>
    <scope>IDENTIFICATION</scope>
</reference>
<evidence type="ECO:0000313" key="3">
    <source>
        <dbReference type="RefSeq" id="XP_003742234.1"/>
    </source>
</evidence>
<dbReference type="InterPro" id="IPR038602">
    <property type="entry name" value="Mite_allergen_7_sf"/>
</dbReference>
<dbReference type="AlphaFoldDB" id="A0AAJ6VX98"/>
<name>A0AAJ6VX98_9ACAR</name>
<protein>
    <submittedName>
        <fullName evidence="3">Uncharacterized protein LOC100901442</fullName>
    </submittedName>
</protein>
<evidence type="ECO:0000313" key="2">
    <source>
        <dbReference type="Proteomes" id="UP000694867"/>
    </source>
</evidence>
<evidence type="ECO:0000256" key="1">
    <source>
        <dbReference type="SAM" id="SignalP"/>
    </source>
</evidence>
<dbReference type="Gene3D" id="3.15.10.50">
    <property type="match status" value="1"/>
</dbReference>
<dbReference type="Proteomes" id="UP000694867">
    <property type="component" value="Unplaced"/>
</dbReference>
<proteinExistence type="predicted"/>
<feature type="chain" id="PRO_5042542727" evidence="1">
    <location>
        <begin position="19"/>
        <end position="220"/>
    </location>
</feature>